<dbReference type="EMBL" id="AJMT01000126">
    <property type="protein sequence ID" value="EIG27728.1"/>
    <property type="molecule type" value="Genomic_DNA"/>
</dbReference>
<proteinExistence type="predicted"/>
<protein>
    <submittedName>
        <fullName evidence="1">Uncharacterized protein</fullName>
    </submittedName>
</protein>
<gene>
    <name evidence="1" type="ORF">HMPREF1051_2907</name>
</gene>
<dbReference type="AlphaFoldDB" id="I2NPG7"/>
<organism evidence="1 2">
    <name type="scientific">Neisseria sicca VK64</name>
    <dbReference type="NCBI Taxonomy" id="1095748"/>
    <lineage>
        <taxon>Bacteria</taxon>
        <taxon>Pseudomonadati</taxon>
        <taxon>Pseudomonadota</taxon>
        <taxon>Betaproteobacteria</taxon>
        <taxon>Neisseriales</taxon>
        <taxon>Neisseriaceae</taxon>
        <taxon>Neisseria</taxon>
    </lineage>
</organism>
<reference evidence="1 2" key="1">
    <citation type="submission" date="2012-04" db="EMBL/GenBank/DDBJ databases">
        <authorList>
            <person name="Harkins D.M."/>
            <person name="Madupu R."/>
            <person name="Durkin A.S."/>
            <person name="Torralba M."/>
            <person name="Methe B."/>
            <person name="Sutton G.G."/>
            <person name="Nelson K.E."/>
        </authorList>
    </citation>
    <scope>NUCLEOTIDE SEQUENCE [LARGE SCALE GENOMIC DNA]</scope>
    <source>
        <strain evidence="1 2">VK64</strain>
    </source>
</reference>
<evidence type="ECO:0000313" key="2">
    <source>
        <dbReference type="Proteomes" id="UP000004473"/>
    </source>
</evidence>
<dbReference type="Proteomes" id="UP000004473">
    <property type="component" value="Unassembled WGS sequence"/>
</dbReference>
<comment type="caution">
    <text evidence="1">The sequence shown here is derived from an EMBL/GenBank/DDBJ whole genome shotgun (WGS) entry which is preliminary data.</text>
</comment>
<accession>I2NPG7</accession>
<evidence type="ECO:0000313" key="1">
    <source>
        <dbReference type="EMBL" id="EIG27728.1"/>
    </source>
</evidence>
<sequence>MLLKDFEVKEGYPVSPRYCFKPPEANLHALDFISIMF</sequence>
<name>I2NPG7_NEISI</name>